<dbReference type="EMBL" id="VRMG01000008">
    <property type="protein sequence ID" value="TXN29859.1"/>
    <property type="molecule type" value="Genomic_DNA"/>
</dbReference>
<comment type="subcellular location">
    <subcellularLocation>
        <location evidence="2">Cell membrane</location>
    </subcellularLocation>
</comment>
<dbReference type="RefSeq" id="WP_147783902.1">
    <property type="nucleotide sequence ID" value="NZ_VRMG01000008.1"/>
</dbReference>
<dbReference type="Pfam" id="PF00512">
    <property type="entry name" value="HisKA"/>
    <property type="match status" value="1"/>
</dbReference>
<dbReference type="GO" id="GO:0000155">
    <property type="term" value="F:phosphorelay sensor kinase activity"/>
    <property type="evidence" value="ECO:0007669"/>
    <property type="project" value="InterPro"/>
</dbReference>
<keyword evidence="9" id="KW-0902">Two-component regulatory system</keyword>
<dbReference type="PROSITE" id="PS50885">
    <property type="entry name" value="HAMP"/>
    <property type="match status" value="1"/>
</dbReference>
<sequence length="448" mass="47032">MRAYLRSLRGRITLVTVSVAMLAVLATGLISLQLVRVSTINEAKAQLAAQAEVLSKLRAAATIGDLSDRVKLALGDTDVALVRRNGQVVGGAAAYIDRAMVRRLLRGNPVSTVRRSDGETVVIEGRATPSGAAIVLVRSQASLERTTQQTAGRILIALLVGIFLAVIAGALLARWIAKPLVTTAATARRMAAGERGLPITAHRPTEIADVADALASLDHALTTSEGRQREFLLSISHELRTPLTAVRGYGEAMTDGLIHEADIASVGATLVAETERLDRFVADLLELARLEADDFVIHRQALDVAALLDEAGQAWLGRCATLGVALAVTADHTTIVTDGRRVRQVLDGLVENALRVTPAGAGVQLHARTEGTDVVLEVRDGGPGLSADDLRVAFERGALHARYRDIRPVGTGLGLSIASRLVSRLGGSIVAGNAPGGGAVFIVRLPAA</sequence>
<keyword evidence="4" id="KW-0597">Phosphoprotein</keyword>
<evidence type="ECO:0000256" key="2">
    <source>
        <dbReference type="ARBA" id="ARBA00004236"/>
    </source>
</evidence>
<organism evidence="14 15">
    <name type="scientific">Lacisediminihabitans profunda</name>
    <dbReference type="NCBI Taxonomy" id="2594790"/>
    <lineage>
        <taxon>Bacteria</taxon>
        <taxon>Bacillati</taxon>
        <taxon>Actinomycetota</taxon>
        <taxon>Actinomycetes</taxon>
        <taxon>Micrococcales</taxon>
        <taxon>Microbacteriaceae</taxon>
        <taxon>Lacisediminihabitans</taxon>
    </lineage>
</organism>
<dbReference type="PANTHER" id="PTHR45436">
    <property type="entry name" value="SENSOR HISTIDINE KINASE YKOH"/>
    <property type="match status" value="1"/>
</dbReference>
<dbReference type="SMART" id="SM00304">
    <property type="entry name" value="HAMP"/>
    <property type="match status" value="1"/>
</dbReference>
<accession>A0A5C8UQW6</accession>
<evidence type="ECO:0000256" key="5">
    <source>
        <dbReference type="ARBA" id="ARBA00022679"/>
    </source>
</evidence>
<feature type="domain" description="Histidine kinase" evidence="12">
    <location>
        <begin position="234"/>
        <end position="448"/>
    </location>
</feature>
<gene>
    <name evidence="14" type="ORF">FVP33_12000</name>
</gene>
<dbReference type="CDD" id="cd00075">
    <property type="entry name" value="HATPase"/>
    <property type="match status" value="1"/>
</dbReference>
<comment type="catalytic activity">
    <reaction evidence="1">
        <text>ATP + protein L-histidine = ADP + protein N-phospho-L-histidine.</text>
        <dbReference type="EC" id="2.7.13.3"/>
    </reaction>
</comment>
<evidence type="ECO:0000256" key="7">
    <source>
        <dbReference type="ARBA" id="ARBA00022777"/>
    </source>
</evidence>
<dbReference type="InterPro" id="IPR003660">
    <property type="entry name" value="HAMP_dom"/>
</dbReference>
<evidence type="ECO:0000259" key="13">
    <source>
        <dbReference type="PROSITE" id="PS50885"/>
    </source>
</evidence>
<evidence type="ECO:0000313" key="14">
    <source>
        <dbReference type="EMBL" id="TXN29859.1"/>
    </source>
</evidence>
<keyword evidence="10 11" id="KW-0472">Membrane</keyword>
<dbReference type="InterPro" id="IPR050428">
    <property type="entry name" value="TCS_sensor_his_kinase"/>
</dbReference>
<dbReference type="Pfam" id="PF00672">
    <property type="entry name" value="HAMP"/>
    <property type="match status" value="1"/>
</dbReference>
<dbReference type="InterPro" id="IPR003594">
    <property type="entry name" value="HATPase_dom"/>
</dbReference>
<dbReference type="InterPro" id="IPR005467">
    <property type="entry name" value="His_kinase_dom"/>
</dbReference>
<dbReference type="SMART" id="SM00388">
    <property type="entry name" value="HisKA"/>
    <property type="match status" value="1"/>
</dbReference>
<evidence type="ECO:0000259" key="12">
    <source>
        <dbReference type="PROSITE" id="PS50109"/>
    </source>
</evidence>
<dbReference type="InterPro" id="IPR003661">
    <property type="entry name" value="HisK_dim/P_dom"/>
</dbReference>
<dbReference type="AlphaFoldDB" id="A0A5C8UQW6"/>
<feature type="domain" description="HAMP" evidence="13">
    <location>
        <begin position="174"/>
        <end position="226"/>
    </location>
</feature>
<dbReference type="InterPro" id="IPR036097">
    <property type="entry name" value="HisK_dim/P_sf"/>
</dbReference>
<evidence type="ECO:0000256" key="1">
    <source>
        <dbReference type="ARBA" id="ARBA00000085"/>
    </source>
</evidence>
<feature type="transmembrane region" description="Helical" evidence="11">
    <location>
        <begin position="12"/>
        <end position="35"/>
    </location>
</feature>
<evidence type="ECO:0000256" key="6">
    <source>
        <dbReference type="ARBA" id="ARBA00022692"/>
    </source>
</evidence>
<name>A0A5C8UQW6_9MICO</name>
<dbReference type="InterPro" id="IPR004358">
    <property type="entry name" value="Sig_transdc_His_kin-like_C"/>
</dbReference>
<dbReference type="SUPFAM" id="SSF47384">
    <property type="entry name" value="Homodimeric domain of signal transducing histidine kinase"/>
    <property type="match status" value="1"/>
</dbReference>
<evidence type="ECO:0000256" key="3">
    <source>
        <dbReference type="ARBA" id="ARBA00012438"/>
    </source>
</evidence>
<evidence type="ECO:0000256" key="10">
    <source>
        <dbReference type="ARBA" id="ARBA00023136"/>
    </source>
</evidence>
<dbReference type="Gene3D" id="1.10.287.130">
    <property type="match status" value="1"/>
</dbReference>
<keyword evidence="7 14" id="KW-0418">Kinase</keyword>
<dbReference type="CDD" id="cd00082">
    <property type="entry name" value="HisKA"/>
    <property type="match status" value="1"/>
</dbReference>
<dbReference type="Gene3D" id="3.30.565.10">
    <property type="entry name" value="Histidine kinase-like ATPase, C-terminal domain"/>
    <property type="match status" value="1"/>
</dbReference>
<dbReference type="Gene3D" id="6.10.340.10">
    <property type="match status" value="1"/>
</dbReference>
<evidence type="ECO:0000256" key="8">
    <source>
        <dbReference type="ARBA" id="ARBA00022989"/>
    </source>
</evidence>
<keyword evidence="8 11" id="KW-1133">Transmembrane helix</keyword>
<keyword evidence="6 11" id="KW-0812">Transmembrane</keyword>
<keyword evidence="5" id="KW-0808">Transferase</keyword>
<dbReference type="PRINTS" id="PR00344">
    <property type="entry name" value="BCTRLSENSOR"/>
</dbReference>
<dbReference type="PROSITE" id="PS50109">
    <property type="entry name" value="HIS_KIN"/>
    <property type="match status" value="1"/>
</dbReference>
<evidence type="ECO:0000256" key="11">
    <source>
        <dbReference type="SAM" id="Phobius"/>
    </source>
</evidence>
<dbReference type="SMART" id="SM00387">
    <property type="entry name" value="HATPase_c"/>
    <property type="match status" value="1"/>
</dbReference>
<dbReference type="PANTHER" id="PTHR45436:SF5">
    <property type="entry name" value="SENSOR HISTIDINE KINASE TRCS"/>
    <property type="match status" value="1"/>
</dbReference>
<evidence type="ECO:0000256" key="9">
    <source>
        <dbReference type="ARBA" id="ARBA00023012"/>
    </source>
</evidence>
<feature type="transmembrane region" description="Helical" evidence="11">
    <location>
        <begin position="154"/>
        <end position="177"/>
    </location>
</feature>
<keyword evidence="15" id="KW-1185">Reference proteome</keyword>
<proteinExistence type="predicted"/>
<dbReference type="GO" id="GO:0005886">
    <property type="term" value="C:plasma membrane"/>
    <property type="evidence" value="ECO:0007669"/>
    <property type="project" value="UniProtKB-SubCell"/>
</dbReference>
<dbReference type="Proteomes" id="UP000321379">
    <property type="component" value="Unassembled WGS sequence"/>
</dbReference>
<comment type="caution">
    <text evidence="14">The sequence shown here is derived from an EMBL/GenBank/DDBJ whole genome shotgun (WGS) entry which is preliminary data.</text>
</comment>
<evidence type="ECO:0000313" key="15">
    <source>
        <dbReference type="Proteomes" id="UP000321379"/>
    </source>
</evidence>
<dbReference type="SUPFAM" id="SSF55874">
    <property type="entry name" value="ATPase domain of HSP90 chaperone/DNA topoisomerase II/histidine kinase"/>
    <property type="match status" value="1"/>
</dbReference>
<dbReference type="Pfam" id="PF02518">
    <property type="entry name" value="HATPase_c"/>
    <property type="match status" value="1"/>
</dbReference>
<dbReference type="EC" id="2.7.13.3" evidence="3"/>
<dbReference type="InterPro" id="IPR036890">
    <property type="entry name" value="HATPase_C_sf"/>
</dbReference>
<evidence type="ECO:0000256" key="4">
    <source>
        <dbReference type="ARBA" id="ARBA00022553"/>
    </source>
</evidence>
<protein>
    <recommendedName>
        <fullName evidence="3">histidine kinase</fullName>
        <ecNumber evidence="3">2.7.13.3</ecNumber>
    </recommendedName>
</protein>
<reference evidence="14 15" key="1">
    <citation type="submission" date="2019-08" db="EMBL/GenBank/DDBJ databases">
        <title>Bacterial whole genome sequence for Glaciihabitans sp. CHu50b-6-2.</title>
        <authorList>
            <person name="Jin L."/>
        </authorList>
    </citation>
    <scope>NUCLEOTIDE SEQUENCE [LARGE SCALE GENOMIC DNA]</scope>
    <source>
        <strain evidence="14 15">CHu50b-6-2</strain>
    </source>
</reference>